<dbReference type="Proteomes" id="UP000726737">
    <property type="component" value="Unassembled WGS sequence"/>
</dbReference>
<proteinExistence type="predicted"/>
<evidence type="ECO:0000313" key="2">
    <source>
        <dbReference type="Proteomes" id="UP000726737"/>
    </source>
</evidence>
<evidence type="ECO:0000313" key="1">
    <source>
        <dbReference type="EMBL" id="KAG0254560.1"/>
    </source>
</evidence>
<gene>
    <name evidence="1" type="ORF">BG011_005663</name>
</gene>
<organism evidence="1 2">
    <name type="scientific">Mortierella polycephala</name>
    <dbReference type="NCBI Taxonomy" id="41804"/>
    <lineage>
        <taxon>Eukaryota</taxon>
        <taxon>Fungi</taxon>
        <taxon>Fungi incertae sedis</taxon>
        <taxon>Mucoromycota</taxon>
        <taxon>Mortierellomycotina</taxon>
        <taxon>Mortierellomycetes</taxon>
        <taxon>Mortierellales</taxon>
        <taxon>Mortierellaceae</taxon>
        <taxon>Mortierella</taxon>
    </lineage>
</organism>
<name>A0A9P6U0Z4_9FUNG</name>
<dbReference type="OrthoDB" id="2438540at2759"/>
<dbReference type="AlphaFoldDB" id="A0A9P6U0Z4"/>
<reference evidence="1" key="1">
    <citation type="journal article" date="2020" name="Fungal Divers.">
        <title>Resolving the Mortierellaceae phylogeny through synthesis of multi-gene phylogenetics and phylogenomics.</title>
        <authorList>
            <person name="Vandepol N."/>
            <person name="Liber J."/>
            <person name="Desiro A."/>
            <person name="Na H."/>
            <person name="Kennedy M."/>
            <person name="Barry K."/>
            <person name="Grigoriev I.V."/>
            <person name="Miller A.N."/>
            <person name="O'Donnell K."/>
            <person name="Stajich J.E."/>
            <person name="Bonito G."/>
        </authorList>
    </citation>
    <scope>NUCLEOTIDE SEQUENCE</scope>
    <source>
        <strain evidence="1">KOD948</strain>
    </source>
</reference>
<protein>
    <submittedName>
        <fullName evidence="1">Uncharacterized protein</fullName>
    </submittedName>
</protein>
<comment type="caution">
    <text evidence="1">The sequence shown here is derived from an EMBL/GenBank/DDBJ whole genome shotgun (WGS) entry which is preliminary data.</text>
</comment>
<accession>A0A9P6U0Z4</accession>
<keyword evidence="2" id="KW-1185">Reference proteome</keyword>
<dbReference type="EMBL" id="JAAAJA010000396">
    <property type="protein sequence ID" value="KAG0254560.1"/>
    <property type="molecule type" value="Genomic_DNA"/>
</dbReference>
<sequence length="196" mass="22144">MLDRKAEIIGWTGELLMIGNGKIAMNEFLESHISGGSVHNGRPVPPFLFLAETVFGPDLAFVVRFISADPSEECINCSVFVNIRTKMYQFNPENAHRAVQLAEINNHGIDIDVSQYCKPHMHFISLTVSYPAEFTRHFQFEPQKMEHCEGITEIALTIDDSNIHALFPTQYITALNRLKQIAAEIEDLESSKKAKH</sequence>